<name>A0AAV3JR51_HELPX</name>
<organism evidence="1 2">
    <name type="scientific">Helicobacter pylori UM038</name>
    <dbReference type="NCBI Taxonomy" id="1352343"/>
    <lineage>
        <taxon>Bacteria</taxon>
        <taxon>Pseudomonadati</taxon>
        <taxon>Campylobacterota</taxon>
        <taxon>Epsilonproteobacteria</taxon>
        <taxon>Campylobacterales</taxon>
        <taxon>Helicobacteraceae</taxon>
        <taxon>Helicobacter</taxon>
    </lineage>
</organism>
<sequence length="68" mass="7792">MGDFKALKEGKLPQKHPLVNEALETHLAKTKGFVFHACHLLLATHKSINSVIDLRSQYIFNLIEFYIL</sequence>
<gene>
    <name evidence="1" type="ORF">N199_06545</name>
</gene>
<comment type="caution">
    <text evidence="1">The sequence shown here is derived from an EMBL/GenBank/DDBJ whole genome shotgun (WGS) entry which is preliminary data.</text>
</comment>
<dbReference type="Proteomes" id="UP000015451">
    <property type="component" value="Unassembled WGS sequence"/>
</dbReference>
<dbReference type="AlphaFoldDB" id="A0AAV3JR51"/>
<accession>A0AAV3JR51</accession>
<evidence type="ECO:0000313" key="1">
    <source>
        <dbReference type="EMBL" id="EPZ69085.1"/>
    </source>
</evidence>
<protein>
    <submittedName>
        <fullName evidence="1">Uncharacterized protein</fullName>
    </submittedName>
</protein>
<evidence type="ECO:0000313" key="2">
    <source>
        <dbReference type="Proteomes" id="UP000015451"/>
    </source>
</evidence>
<reference evidence="1 2" key="1">
    <citation type="journal article" date="2013" name="Genome Announc.">
        <title>Multiple genome sequences of Helicobacter pylori strains of diverse disease and antibiotic resistance backgrounds from Malaysia.</title>
        <authorList>
            <person name="Rehvathy V."/>
            <person name="Tan M.H."/>
            <person name="Gunaletchumy S.P."/>
            <person name="Teh X."/>
            <person name="Wang S."/>
            <person name="Baybayan P."/>
            <person name="Singh S."/>
            <person name="Ashby M."/>
            <person name="Kaakoush N.O."/>
            <person name="Mitchell H.M."/>
            <person name="Croft L.J."/>
            <person name="Goh K.L."/>
            <person name="Loke M.F."/>
            <person name="Vadivelu J."/>
        </authorList>
    </citation>
    <scope>NUCLEOTIDE SEQUENCE [LARGE SCALE GENOMIC DNA]</scope>
    <source>
        <strain evidence="1 2">UM038</strain>
    </source>
</reference>
<proteinExistence type="predicted"/>
<dbReference type="EMBL" id="AUSL01000015">
    <property type="protein sequence ID" value="EPZ69085.1"/>
    <property type="molecule type" value="Genomic_DNA"/>
</dbReference>